<sequence>MSGSDPSLLTAGINDDEPQTLATSSITIATASESAPSPPNSVGTCDAASPARCSALCASSGNLEFSSTSRANGAISFSAKARTLVRRSSYSVGSSNNASIFLYPSFVS</sequence>
<proteinExistence type="predicted"/>
<accession>A0A6J7I0V9</accession>
<dbReference type="EMBL" id="CAFBMY010000063">
    <property type="protein sequence ID" value="CAB4924334.1"/>
    <property type="molecule type" value="Genomic_DNA"/>
</dbReference>
<evidence type="ECO:0000313" key="2">
    <source>
        <dbReference type="EMBL" id="CAB4983481.1"/>
    </source>
</evidence>
<organism evidence="1">
    <name type="scientific">freshwater metagenome</name>
    <dbReference type="NCBI Taxonomy" id="449393"/>
    <lineage>
        <taxon>unclassified sequences</taxon>
        <taxon>metagenomes</taxon>
        <taxon>ecological metagenomes</taxon>
    </lineage>
</organism>
<reference evidence="1" key="1">
    <citation type="submission" date="2020-05" db="EMBL/GenBank/DDBJ databases">
        <authorList>
            <person name="Chiriac C."/>
            <person name="Salcher M."/>
            <person name="Ghai R."/>
            <person name="Kavagutti S V."/>
        </authorList>
    </citation>
    <scope>NUCLEOTIDE SEQUENCE</scope>
</reference>
<gene>
    <name evidence="1" type="ORF">UFOPK3707_00523</name>
    <name evidence="2" type="ORF">UFOPK3937_00864</name>
</gene>
<dbReference type="EMBL" id="CAFBOJ010000092">
    <property type="protein sequence ID" value="CAB4983481.1"/>
    <property type="molecule type" value="Genomic_DNA"/>
</dbReference>
<protein>
    <submittedName>
        <fullName evidence="1">Unannotated protein</fullName>
    </submittedName>
</protein>
<evidence type="ECO:0000313" key="1">
    <source>
        <dbReference type="EMBL" id="CAB4924334.1"/>
    </source>
</evidence>
<name>A0A6J7I0V9_9ZZZZ</name>
<dbReference type="AlphaFoldDB" id="A0A6J7I0V9"/>